<dbReference type="InterPro" id="IPR052224">
    <property type="entry name" value="THAP_domain_protein"/>
</dbReference>
<organism evidence="7 8">
    <name type="scientific">Ceratina calcarata</name>
    <dbReference type="NCBI Taxonomy" id="156304"/>
    <lineage>
        <taxon>Eukaryota</taxon>
        <taxon>Metazoa</taxon>
        <taxon>Ecdysozoa</taxon>
        <taxon>Arthropoda</taxon>
        <taxon>Hexapoda</taxon>
        <taxon>Insecta</taxon>
        <taxon>Pterygota</taxon>
        <taxon>Neoptera</taxon>
        <taxon>Endopterygota</taxon>
        <taxon>Hymenoptera</taxon>
        <taxon>Apocrita</taxon>
        <taxon>Aculeata</taxon>
        <taxon>Apoidea</taxon>
        <taxon>Anthophila</taxon>
        <taxon>Apidae</taxon>
        <taxon>Ceratina</taxon>
        <taxon>Zadontomerus</taxon>
    </lineage>
</organism>
<evidence type="ECO:0000313" key="7">
    <source>
        <dbReference type="Proteomes" id="UP000694925"/>
    </source>
</evidence>
<keyword evidence="3" id="KW-0862">Zinc</keyword>
<evidence type="ECO:0000256" key="3">
    <source>
        <dbReference type="ARBA" id="ARBA00022833"/>
    </source>
</evidence>
<evidence type="ECO:0000313" key="8">
    <source>
        <dbReference type="RefSeq" id="XP_017888537.1"/>
    </source>
</evidence>
<keyword evidence="7" id="KW-1185">Reference proteome</keyword>
<dbReference type="SUPFAM" id="SSF57716">
    <property type="entry name" value="Glucocorticoid receptor-like (DNA-binding domain)"/>
    <property type="match status" value="1"/>
</dbReference>
<dbReference type="PANTHER" id="PTHR46927:SF3">
    <property type="entry name" value="THAP-TYPE DOMAIN-CONTAINING PROTEIN"/>
    <property type="match status" value="1"/>
</dbReference>
<dbReference type="GO" id="GO:0008270">
    <property type="term" value="F:zinc ion binding"/>
    <property type="evidence" value="ECO:0007669"/>
    <property type="project" value="UniProtKB-KW"/>
</dbReference>
<dbReference type="InterPro" id="IPR006612">
    <property type="entry name" value="THAP_Znf"/>
</dbReference>
<evidence type="ECO:0000256" key="1">
    <source>
        <dbReference type="ARBA" id="ARBA00022723"/>
    </source>
</evidence>
<feature type="domain" description="THAP-type" evidence="6">
    <location>
        <begin position="1"/>
        <end position="89"/>
    </location>
</feature>
<name>A0AAJ7JA43_9HYME</name>
<evidence type="ECO:0000256" key="4">
    <source>
        <dbReference type="ARBA" id="ARBA00023125"/>
    </source>
</evidence>
<dbReference type="Pfam" id="PF05485">
    <property type="entry name" value="THAP"/>
    <property type="match status" value="1"/>
</dbReference>
<gene>
    <name evidence="8" type="primary">LOC108630005</name>
</gene>
<dbReference type="KEGG" id="ccal:108630005"/>
<dbReference type="GeneID" id="108630005"/>
<protein>
    <submittedName>
        <fullName evidence="8">THAP domain-containing protein 2-like</fullName>
    </submittedName>
</protein>
<dbReference type="Gene3D" id="6.20.210.20">
    <property type="entry name" value="THAP domain"/>
    <property type="match status" value="1"/>
</dbReference>
<keyword evidence="1" id="KW-0479">Metal-binding</keyword>
<dbReference type="PROSITE" id="PS50950">
    <property type="entry name" value="ZF_THAP"/>
    <property type="match status" value="1"/>
</dbReference>
<dbReference type="GO" id="GO:0003677">
    <property type="term" value="F:DNA binding"/>
    <property type="evidence" value="ECO:0007669"/>
    <property type="project" value="UniProtKB-UniRule"/>
</dbReference>
<keyword evidence="4 5" id="KW-0238">DNA-binding</keyword>
<reference evidence="8" key="1">
    <citation type="submission" date="2025-08" db="UniProtKB">
        <authorList>
            <consortium name="RefSeq"/>
        </authorList>
    </citation>
    <scope>IDENTIFICATION</scope>
    <source>
        <tissue evidence="8">Whole body</tissue>
    </source>
</reference>
<evidence type="ECO:0000256" key="5">
    <source>
        <dbReference type="PROSITE-ProRule" id="PRU00309"/>
    </source>
</evidence>
<dbReference type="SMART" id="SM00980">
    <property type="entry name" value="THAP"/>
    <property type="match status" value="1"/>
</dbReference>
<keyword evidence="2 5" id="KW-0863">Zinc-finger</keyword>
<evidence type="ECO:0000256" key="2">
    <source>
        <dbReference type="ARBA" id="ARBA00022771"/>
    </source>
</evidence>
<accession>A0AAJ7JA43</accession>
<dbReference type="InterPro" id="IPR038441">
    <property type="entry name" value="THAP_Znf_sf"/>
</dbReference>
<dbReference type="Proteomes" id="UP000694925">
    <property type="component" value="Unplaced"/>
</dbReference>
<sequence>MPSCMVEFCKNRTSTKSRKQEDLEKTVKITFHVLPKNNIRRQLWLKSLQLDEASISKRPVVCSLHFKNEDFECSSFSRRLLPHAIPYIIVPNDICERSIDTHMEIEDKENSSLNLNLSLDDGTTSKMQKTDKSTEMNVSYVNRGTSVSPERIFNCPKKIYQLRKLMHKMRRKHAQEVRILKQRLQRKSTKIASLKVIIWKVKKKL</sequence>
<dbReference type="AlphaFoldDB" id="A0AAJ7JA43"/>
<evidence type="ECO:0000259" key="6">
    <source>
        <dbReference type="PROSITE" id="PS50950"/>
    </source>
</evidence>
<dbReference type="PANTHER" id="PTHR46927">
    <property type="entry name" value="AGAP005574-PA"/>
    <property type="match status" value="1"/>
</dbReference>
<dbReference type="RefSeq" id="XP_017888537.1">
    <property type="nucleotide sequence ID" value="XM_018033048.2"/>
</dbReference>
<dbReference type="SMART" id="SM00692">
    <property type="entry name" value="DM3"/>
    <property type="match status" value="1"/>
</dbReference>
<proteinExistence type="predicted"/>